<organism evidence="2 3">
    <name type="scientific">Timema podura</name>
    <name type="common">Walking stick</name>
    <dbReference type="NCBI Taxonomy" id="61482"/>
    <lineage>
        <taxon>Eukaryota</taxon>
        <taxon>Metazoa</taxon>
        <taxon>Ecdysozoa</taxon>
        <taxon>Arthropoda</taxon>
        <taxon>Hexapoda</taxon>
        <taxon>Insecta</taxon>
        <taxon>Pterygota</taxon>
        <taxon>Neoptera</taxon>
        <taxon>Polyneoptera</taxon>
        <taxon>Phasmatodea</taxon>
        <taxon>Timematodea</taxon>
        <taxon>Timematoidea</taxon>
        <taxon>Timematidae</taxon>
        <taxon>Timema</taxon>
    </lineage>
</organism>
<keyword evidence="3" id="KW-1185">Reference proteome</keyword>
<evidence type="ECO:0000313" key="3">
    <source>
        <dbReference type="Proteomes" id="UP001153148"/>
    </source>
</evidence>
<dbReference type="Proteomes" id="UP001153148">
    <property type="component" value="Unassembled WGS sequence"/>
</dbReference>
<dbReference type="Gene3D" id="2.30.29.30">
    <property type="entry name" value="Pleckstrin-homology domain (PH domain)/Phosphotyrosine-binding domain (PTB)"/>
    <property type="match status" value="1"/>
</dbReference>
<feature type="region of interest" description="Disordered" evidence="1">
    <location>
        <begin position="19"/>
        <end position="57"/>
    </location>
</feature>
<sequence length="143" mass="15692">MYQLSHMLAEQRSLLGALSTTSVLGDKGPNCVEEADTGAESTEDEGQEEKEEEERRHKLATILEKVEGCVVRSQIDNPSPSPEDNSKQPSTRPSDTVRGLDVVPVLTLLDAPSRTLLHEGDLLELDAVENTALHRVHGYLFSD</sequence>
<proteinExistence type="predicted"/>
<feature type="non-terminal residue" evidence="2">
    <location>
        <position position="143"/>
    </location>
</feature>
<name>A0ABN7PPP2_TIMPD</name>
<dbReference type="EMBL" id="CAJPIN010147404">
    <property type="protein sequence ID" value="CAG2069522.1"/>
    <property type="molecule type" value="Genomic_DNA"/>
</dbReference>
<gene>
    <name evidence="2" type="ORF">TPAB3V08_LOCUS16464</name>
</gene>
<accession>A0ABN7PPP2</accession>
<feature type="region of interest" description="Disordered" evidence="1">
    <location>
        <begin position="70"/>
        <end position="99"/>
    </location>
</feature>
<feature type="compositionally biased region" description="Acidic residues" evidence="1">
    <location>
        <begin position="33"/>
        <end position="52"/>
    </location>
</feature>
<reference evidence="2" key="1">
    <citation type="submission" date="2021-03" db="EMBL/GenBank/DDBJ databases">
        <authorList>
            <person name="Tran Van P."/>
        </authorList>
    </citation>
    <scope>NUCLEOTIDE SEQUENCE</scope>
</reference>
<comment type="caution">
    <text evidence="2">The sequence shown here is derived from an EMBL/GenBank/DDBJ whole genome shotgun (WGS) entry which is preliminary data.</text>
</comment>
<dbReference type="InterPro" id="IPR011993">
    <property type="entry name" value="PH-like_dom_sf"/>
</dbReference>
<protein>
    <submittedName>
        <fullName evidence="2">Uncharacterized protein</fullName>
    </submittedName>
</protein>
<evidence type="ECO:0000313" key="2">
    <source>
        <dbReference type="EMBL" id="CAG2069522.1"/>
    </source>
</evidence>
<evidence type="ECO:0000256" key="1">
    <source>
        <dbReference type="SAM" id="MobiDB-lite"/>
    </source>
</evidence>